<evidence type="ECO:0000256" key="5">
    <source>
        <dbReference type="RuleBase" id="RU361157"/>
    </source>
</evidence>
<evidence type="ECO:0000313" key="8">
    <source>
        <dbReference type="Proteomes" id="UP000249890"/>
    </source>
</evidence>
<evidence type="ECO:0000256" key="2">
    <source>
        <dbReference type="ARBA" id="ARBA00022692"/>
    </source>
</evidence>
<dbReference type="GO" id="GO:0140359">
    <property type="term" value="F:ABC-type transporter activity"/>
    <property type="evidence" value="ECO:0007669"/>
    <property type="project" value="InterPro"/>
</dbReference>
<organism evidence="7 8">
    <name type="scientific">Paenibacillus donghaensis</name>
    <dbReference type="NCBI Taxonomy" id="414771"/>
    <lineage>
        <taxon>Bacteria</taxon>
        <taxon>Bacillati</taxon>
        <taxon>Bacillota</taxon>
        <taxon>Bacilli</taxon>
        <taxon>Bacillales</taxon>
        <taxon>Paenibacillaceae</taxon>
        <taxon>Paenibacillus</taxon>
    </lineage>
</organism>
<dbReference type="PROSITE" id="PS51012">
    <property type="entry name" value="ABC_TM2"/>
    <property type="match status" value="1"/>
</dbReference>
<dbReference type="InterPro" id="IPR051784">
    <property type="entry name" value="Nod_factor_ABC_transporter"/>
</dbReference>
<reference evidence="7 8" key="1">
    <citation type="submission" date="2017-06" db="EMBL/GenBank/DDBJ databases">
        <title>Complete genome sequence of Paenibacillus donghaensis KCTC 13049T isolated from East Sea sediment, South Korea.</title>
        <authorList>
            <person name="Jung B.K."/>
            <person name="Hong S.-J."/>
            <person name="Shin J.-H."/>
        </authorList>
    </citation>
    <scope>NUCLEOTIDE SEQUENCE [LARGE SCALE GENOMIC DNA]</scope>
    <source>
        <strain evidence="7 8">KCTC 13049</strain>
    </source>
</reference>
<comment type="subcellular location">
    <subcellularLocation>
        <location evidence="5">Cell membrane</location>
        <topology evidence="5">Multi-pass membrane protein</topology>
    </subcellularLocation>
    <subcellularLocation>
        <location evidence="1">Membrane</location>
        <topology evidence="1">Multi-pass membrane protein</topology>
    </subcellularLocation>
</comment>
<name>A0A2Z2KPT6_9BACL</name>
<dbReference type="GO" id="GO:0043190">
    <property type="term" value="C:ATP-binding cassette (ABC) transporter complex"/>
    <property type="evidence" value="ECO:0007669"/>
    <property type="project" value="InterPro"/>
</dbReference>
<dbReference type="EMBL" id="CP021780">
    <property type="protein sequence ID" value="ASA25753.1"/>
    <property type="molecule type" value="Genomic_DNA"/>
</dbReference>
<protein>
    <recommendedName>
        <fullName evidence="5">Transport permease protein</fullName>
    </recommendedName>
</protein>
<feature type="transmembrane region" description="Helical" evidence="5">
    <location>
        <begin position="221"/>
        <end position="243"/>
    </location>
</feature>
<feature type="transmembrane region" description="Helical" evidence="5">
    <location>
        <begin position="52"/>
        <end position="74"/>
    </location>
</feature>
<dbReference type="PANTHER" id="PTHR43229">
    <property type="entry name" value="NODULATION PROTEIN J"/>
    <property type="match status" value="1"/>
</dbReference>
<dbReference type="PIRSF" id="PIRSF006648">
    <property type="entry name" value="DrrB"/>
    <property type="match status" value="1"/>
</dbReference>
<dbReference type="RefSeq" id="WP_087919714.1">
    <property type="nucleotide sequence ID" value="NZ_CP021780.1"/>
</dbReference>
<feature type="transmembrane region" description="Helical" evidence="5">
    <location>
        <begin position="125"/>
        <end position="151"/>
    </location>
</feature>
<evidence type="ECO:0000259" key="6">
    <source>
        <dbReference type="PROSITE" id="PS51012"/>
    </source>
</evidence>
<dbReference type="InterPro" id="IPR000412">
    <property type="entry name" value="ABC_2_transport"/>
</dbReference>
<evidence type="ECO:0000256" key="3">
    <source>
        <dbReference type="ARBA" id="ARBA00022989"/>
    </source>
</evidence>
<accession>A0A2Z2KPT6</accession>
<feature type="transmembrane region" description="Helical" evidence="5">
    <location>
        <begin position="21"/>
        <end position="40"/>
    </location>
</feature>
<dbReference type="Proteomes" id="UP000249890">
    <property type="component" value="Chromosome"/>
</dbReference>
<dbReference type="OrthoDB" id="670210at2"/>
<dbReference type="KEGG" id="pdh:B9T62_36515"/>
<evidence type="ECO:0000313" key="7">
    <source>
        <dbReference type="EMBL" id="ASA25753.1"/>
    </source>
</evidence>
<dbReference type="Pfam" id="PF01061">
    <property type="entry name" value="ABC2_membrane"/>
    <property type="match status" value="1"/>
</dbReference>
<evidence type="ECO:0000256" key="4">
    <source>
        <dbReference type="ARBA" id="ARBA00023136"/>
    </source>
</evidence>
<dbReference type="PANTHER" id="PTHR43229:SF2">
    <property type="entry name" value="NODULATION PROTEIN J"/>
    <property type="match status" value="1"/>
</dbReference>
<dbReference type="InterPro" id="IPR047817">
    <property type="entry name" value="ABC2_TM_bact-type"/>
</dbReference>
<dbReference type="InterPro" id="IPR013525">
    <property type="entry name" value="ABC2_TM"/>
</dbReference>
<keyword evidence="5" id="KW-1003">Cell membrane</keyword>
<keyword evidence="2 5" id="KW-0812">Transmembrane</keyword>
<keyword evidence="3 5" id="KW-1133">Transmembrane helix</keyword>
<feature type="transmembrane region" description="Helical" evidence="5">
    <location>
        <begin position="163"/>
        <end position="184"/>
    </location>
</feature>
<evidence type="ECO:0000256" key="1">
    <source>
        <dbReference type="ARBA" id="ARBA00004141"/>
    </source>
</evidence>
<keyword evidence="4 5" id="KW-0472">Membrane</keyword>
<keyword evidence="5" id="KW-0813">Transport</keyword>
<proteinExistence type="inferred from homology"/>
<comment type="similarity">
    <text evidence="5">Belongs to the ABC-2 integral membrane protein family.</text>
</comment>
<feature type="transmembrane region" description="Helical" evidence="5">
    <location>
        <begin position="95"/>
        <end position="119"/>
    </location>
</feature>
<keyword evidence="8" id="KW-1185">Reference proteome</keyword>
<dbReference type="AlphaFoldDB" id="A0A2Z2KPT6"/>
<feature type="domain" description="ABC transmembrane type-2" evidence="6">
    <location>
        <begin position="19"/>
        <end position="246"/>
    </location>
</feature>
<sequence>MRTFSIVLRNVKWRFKNMETIIMTLIQPLIWLLLFTTMFQSETYVGDNYTAYTLPGILILVTLTSSGMSGISNYSWKSEGIFYRIFISPVKRSSIVLGHIFDAAILTFVEVFILLIFSFFLSVKIATGILGCLLIICLIFFCVFFVASLSYALSMIFKTENSFLAIVNTFTLPIFFVSTSLMSYEYIPAAFKIPVSLNPFTYVINSIRDLILQNSINWNSILGTFLLFLILGVSAFLLALHLLKTRN</sequence>
<gene>
    <name evidence="7" type="ORF">B9T62_36515</name>
</gene>